<comment type="caution">
    <text evidence="1">The sequence shown here is derived from an EMBL/GenBank/DDBJ whole genome shotgun (WGS) entry which is preliminary data.</text>
</comment>
<dbReference type="AlphaFoldDB" id="A0ABD3PS72"/>
<dbReference type="Proteomes" id="UP001516023">
    <property type="component" value="Unassembled WGS sequence"/>
</dbReference>
<keyword evidence="2" id="KW-1185">Reference proteome</keyword>
<evidence type="ECO:0000313" key="2">
    <source>
        <dbReference type="Proteomes" id="UP001516023"/>
    </source>
</evidence>
<sequence>MPCVAANSRIKRLLSSVPPTSEYSHPKKKRTRVRFDDNIQVFGGEREDEPESLSVGDIDDDDVEFLLSVGEGGEIDDNFTTKEFAARKHHNLTNLIGQPMSPIEGCYICFADELCSSDDEDKFVEDDLIAAENTFLKISIDATNGASSSTPPMAPLITPPASPRRVHSVSVNGVEEEVTICEWPCNLAVDIAITAASLDPEMFAPTLDHRSD</sequence>
<organism evidence="1 2">
    <name type="scientific">Cyclotella cryptica</name>
    <dbReference type="NCBI Taxonomy" id="29204"/>
    <lineage>
        <taxon>Eukaryota</taxon>
        <taxon>Sar</taxon>
        <taxon>Stramenopiles</taxon>
        <taxon>Ochrophyta</taxon>
        <taxon>Bacillariophyta</taxon>
        <taxon>Coscinodiscophyceae</taxon>
        <taxon>Thalassiosirophycidae</taxon>
        <taxon>Stephanodiscales</taxon>
        <taxon>Stephanodiscaceae</taxon>
        <taxon>Cyclotella</taxon>
    </lineage>
</organism>
<evidence type="ECO:0000313" key="1">
    <source>
        <dbReference type="EMBL" id="KAL3789090.1"/>
    </source>
</evidence>
<reference evidence="1 2" key="1">
    <citation type="journal article" date="2020" name="G3 (Bethesda)">
        <title>Improved Reference Genome for Cyclotella cryptica CCMP332, a Model for Cell Wall Morphogenesis, Salinity Adaptation, and Lipid Production in Diatoms (Bacillariophyta).</title>
        <authorList>
            <person name="Roberts W.R."/>
            <person name="Downey K.M."/>
            <person name="Ruck E.C."/>
            <person name="Traller J.C."/>
            <person name="Alverson A.J."/>
        </authorList>
    </citation>
    <scope>NUCLEOTIDE SEQUENCE [LARGE SCALE GENOMIC DNA]</scope>
    <source>
        <strain evidence="1 2">CCMP332</strain>
    </source>
</reference>
<protein>
    <submittedName>
        <fullName evidence="1">Uncharacterized protein</fullName>
    </submittedName>
</protein>
<proteinExistence type="predicted"/>
<accession>A0ABD3PS72</accession>
<gene>
    <name evidence="1" type="ORF">HJC23_008552</name>
</gene>
<name>A0ABD3PS72_9STRA</name>
<dbReference type="EMBL" id="JABMIG020000146">
    <property type="protein sequence ID" value="KAL3789090.1"/>
    <property type="molecule type" value="Genomic_DNA"/>
</dbReference>